<dbReference type="AlphaFoldDB" id="A0A239PXK9"/>
<evidence type="ECO:0000259" key="1">
    <source>
        <dbReference type="SMART" id="SM00867"/>
    </source>
</evidence>
<dbReference type="PANTHER" id="PTHR34406:SF1">
    <property type="entry name" value="PROTEIN YCEI"/>
    <property type="match status" value="1"/>
</dbReference>
<dbReference type="SUPFAM" id="SSF101874">
    <property type="entry name" value="YceI-like"/>
    <property type="match status" value="1"/>
</dbReference>
<dbReference type="Proteomes" id="UP000198346">
    <property type="component" value="Unassembled WGS sequence"/>
</dbReference>
<dbReference type="InterPro" id="IPR036761">
    <property type="entry name" value="TTHA0802/YceI-like_sf"/>
</dbReference>
<proteinExistence type="predicted"/>
<evidence type="ECO:0000313" key="2">
    <source>
        <dbReference type="EMBL" id="SNT74818.1"/>
    </source>
</evidence>
<protein>
    <submittedName>
        <fullName evidence="2">Polyisoprenoid-binding protein YceI</fullName>
    </submittedName>
</protein>
<gene>
    <name evidence="2" type="ORF">SAMN06297382_2407</name>
</gene>
<sequence length="232" mass="24433">MPFMIAARAERLCPSLKKGGGRGWRDARAVPARRALAASLALFAAACADESAAVAESAAEAPAAGAHVWTLDPAASRLVFAATQTGERFEGRFEDFSADIAFDPDDPESASIAVTVDLASARTGDRQRDAALPGRDWFHVREHPTARFVSDAVAKTGENAYEARGTLTIRGVSKEVALPFTLTIDGDRAHAEGSLVIDRTDFGVGQGEFATGQWVGLDVDVSFVVEATRAGG</sequence>
<dbReference type="SMART" id="SM00867">
    <property type="entry name" value="YceI"/>
    <property type="match status" value="1"/>
</dbReference>
<keyword evidence="3" id="KW-1185">Reference proteome</keyword>
<organism evidence="2 3">
    <name type="scientific">Amphiplicatus metriothermophilus</name>
    <dbReference type="NCBI Taxonomy" id="1519374"/>
    <lineage>
        <taxon>Bacteria</taxon>
        <taxon>Pseudomonadati</taxon>
        <taxon>Pseudomonadota</taxon>
        <taxon>Alphaproteobacteria</taxon>
        <taxon>Parvularculales</taxon>
        <taxon>Parvularculaceae</taxon>
        <taxon>Amphiplicatus</taxon>
    </lineage>
</organism>
<name>A0A239PXK9_9PROT</name>
<reference evidence="2 3" key="1">
    <citation type="submission" date="2017-07" db="EMBL/GenBank/DDBJ databases">
        <authorList>
            <person name="Sun Z.S."/>
            <person name="Albrecht U."/>
            <person name="Echele G."/>
            <person name="Lee C.C."/>
        </authorList>
    </citation>
    <scope>NUCLEOTIDE SEQUENCE [LARGE SCALE GENOMIC DNA]</scope>
    <source>
        <strain evidence="2 3">CGMCC 1.12710</strain>
    </source>
</reference>
<dbReference type="RefSeq" id="WP_200815356.1">
    <property type="nucleotide sequence ID" value="NZ_FZQA01000006.1"/>
</dbReference>
<feature type="domain" description="Lipid/polyisoprenoid-binding YceI-like" evidence="1">
    <location>
        <begin position="68"/>
        <end position="228"/>
    </location>
</feature>
<dbReference type="EMBL" id="FZQA01000006">
    <property type="protein sequence ID" value="SNT74818.1"/>
    <property type="molecule type" value="Genomic_DNA"/>
</dbReference>
<dbReference type="Gene3D" id="2.40.128.110">
    <property type="entry name" value="Lipid/polyisoprenoid-binding, YceI-like"/>
    <property type="match status" value="1"/>
</dbReference>
<dbReference type="Pfam" id="PF04264">
    <property type="entry name" value="YceI"/>
    <property type="match status" value="1"/>
</dbReference>
<dbReference type="InterPro" id="IPR007372">
    <property type="entry name" value="Lipid/polyisoprenoid-bd_YceI"/>
</dbReference>
<evidence type="ECO:0000313" key="3">
    <source>
        <dbReference type="Proteomes" id="UP000198346"/>
    </source>
</evidence>
<accession>A0A239PXK9</accession>
<dbReference type="PANTHER" id="PTHR34406">
    <property type="entry name" value="PROTEIN YCEI"/>
    <property type="match status" value="1"/>
</dbReference>